<keyword evidence="5" id="KW-0547">Nucleotide-binding</keyword>
<dbReference type="EMBL" id="JAAZQQ010000006">
    <property type="protein sequence ID" value="NKX45986.1"/>
    <property type="molecule type" value="Genomic_DNA"/>
</dbReference>
<evidence type="ECO:0000256" key="1">
    <source>
        <dbReference type="ARBA" id="ARBA00022448"/>
    </source>
</evidence>
<proteinExistence type="predicted"/>
<dbReference type="InterPro" id="IPR003593">
    <property type="entry name" value="AAA+_ATPase"/>
</dbReference>
<dbReference type="InterPro" id="IPR008995">
    <property type="entry name" value="Mo/tungstate-bd_C_term_dom"/>
</dbReference>
<dbReference type="SUPFAM" id="SSF50331">
    <property type="entry name" value="MOP-like"/>
    <property type="match status" value="1"/>
</dbReference>
<evidence type="ECO:0000256" key="3">
    <source>
        <dbReference type="ARBA" id="ARBA00022505"/>
    </source>
</evidence>
<evidence type="ECO:0000259" key="10">
    <source>
        <dbReference type="PROSITE" id="PS50893"/>
    </source>
</evidence>
<evidence type="ECO:0000256" key="7">
    <source>
        <dbReference type="ARBA" id="ARBA00022967"/>
    </source>
</evidence>
<dbReference type="Proteomes" id="UP000526408">
    <property type="component" value="Unassembled WGS sequence"/>
</dbReference>
<dbReference type="SUPFAM" id="SSF52540">
    <property type="entry name" value="P-loop containing nucleoside triphosphate hydrolases"/>
    <property type="match status" value="1"/>
</dbReference>
<dbReference type="InterPro" id="IPR027417">
    <property type="entry name" value="P-loop_NTPase"/>
</dbReference>
<keyword evidence="7" id="KW-1278">Translocase</keyword>
<dbReference type="InterPro" id="IPR005116">
    <property type="entry name" value="Transp-assoc_OB_typ1"/>
</dbReference>
<evidence type="ECO:0000256" key="9">
    <source>
        <dbReference type="PROSITE-ProRule" id="PRU01213"/>
    </source>
</evidence>
<dbReference type="Pfam" id="PF00005">
    <property type="entry name" value="ABC_tran"/>
    <property type="match status" value="1"/>
</dbReference>
<dbReference type="PROSITE" id="PS51866">
    <property type="entry name" value="MOP"/>
    <property type="match status" value="1"/>
</dbReference>
<organism evidence="12 13">
    <name type="scientific">Roseicyclus persicicus</name>
    <dbReference type="NCBI Taxonomy" id="2650661"/>
    <lineage>
        <taxon>Bacteria</taxon>
        <taxon>Pseudomonadati</taxon>
        <taxon>Pseudomonadota</taxon>
        <taxon>Alphaproteobacteria</taxon>
        <taxon>Rhodobacterales</taxon>
        <taxon>Roseobacteraceae</taxon>
        <taxon>Roseicyclus</taxon>
    </lineage>
</organism>
<dbReference type="PROSITE" id="PS50893">
    <property type="entry name" value="ABC_TRANSPORTER_2"/>
    <property type="match status" value="1"/>
</dbReference>
<accession>A0A7X6H338</accession>
<dbReference type="RefSeq" id="WP_168624380.1">
    <property type="nucleotide sequence ID" value="NZ_JAAZQQ010000006.1"/>
</dbReference>
<protein>
    <submittedName>
        <fullName evidence="12">Molybdenum ABC transporter ATP-binding protein</fullName>
    </submittedName>
</protein>
<dbReference type="InterPro" id="IPR017871">
    <property type="entry name" value="ABC_transporter-like_CS"/>
</dbReference>
<reference evidence="12 13" key="1">
    <citation type="submission" date="2020-04" db="EMBL/GenBank/DDBJ databases">
        <authorList>
            <person name="Yoon J."/>
        </authorList>
    </citation>
    <scope>NUCLEOTIDE SEQUENCE [LARGE SCALE GENOMIC DNA]</scope>
    <source>
        <strain evidence="12 13">KMU-115</strain>
    </source>
</reference>
<evidence type="ECO:0000259" key="11">
    <source>
        <dbReference type="PROSITE" id="PS51866"/>
    </source>
</evidence>
<dbReference type="PANTHER" id="PTHR43514:SF4">
    <property type="entry name" value="ABC TRANSPORTER I FAMILY MEMBER 10"/>
    <property type="match status" value="1"/>
</dbReference>
<gene>
    <name evidence="12" type="primary">modC</name>
    <name evidence="12" type="ORF">HCU73_15430</name>
</gene>
<comment type="caution">
    <text evidence="12">The sequence shown here is derived from an EMBL/GenBank/DDBJ whole genome shotgun (WGS) entry which is preliminary data.</text>
</comment>
<dbReference type="GO" id="GO:0005524">
    <property type="term" value="F:ATP binding"/>
    <property type="evidence" value="ECO:0007669"/>
    <property type="project" value="UniProtKB-KW"/>
</dbReference>
<keyword evidence="8" id="KW-0472">Membrane</keyword>
<evidence type="ECO:0000256" key="8">
    <source>
        <dbReference type="ARBA" id="ARBA00023136"/>
    </source>
</evidence>
<evidence type="ECO:0000256" key="4">
    <source>
        <dbReference type="ARBA" id="ARBA00022519"/>
    </source>
</evidence>
<dbReference type="InterPro" id="IPR011868">
    <property type="entry name" value="ModC_ABC_ATP-bd"/>
</dbReference>
<evidence type="ECO:0000313" key="12">
    <source>
        <dbReference type="EMBL" id="NKX45986.1"/>
    </source>
</evidence>
<dbReference type="Pfam" id="PF03459">
    <property type="entry name" value="TOBE"/>
    <property type="match status" value="1"/>
</dbReference>
<dbReference type="InterPro" id="IPR050334">
    <property type="entry name" value="Molybdenum_import_ModC"/>
</dbReference>
<keyword evidence="1" id="KW-0813">Transport</keyword>
<dbReference type="AlphaFoldDB" id="A0A7X6H338"/>
<dbReference type="InterPro" id="IPR004606">
    <property type="entry name" value="Mop_domain"/>
</dbReference>
<dbReference type="NCBIfam" id="TIGR02142">
    <property type="entry name" value="modC_ABC"/>
    <property type="match status" value="1"/>
</dbReference>
<dbReference type="SMART" id="SM00382">
    <property type="entry name" value="AAA"/>
    <property type="match status" value="1"/>
</dbReference>
<dbReference type="GO" id="GO:0016887">
    <property type="term" value="F:ATP hydrolysis activity"/>
    <property type="evidence" value="ECO:0007669"/>
    <property type="project" value="InterPro"/>
</dbReference>
<dbReference type="GO" id="GO:0015098">
    <property type="term" value="F:molybdate ion transmembrane transporter activity"/>
    <property type="evidence" value="ECO:0007669"/>
    <property type="project" value="InterPro"/>
</dbReference>
<evidence type="ECO:0000256" key="6">
    <source>
        <dbReference type="ARBA" id="ARBA00022840"/>
    </source>
</evidence>
<keyword evidence="3 9" id="KW-0500">Molybdenum</keyword>
<evidence type="ECO:0000313" key="13">
    <source>
        <dbReference type="Proteomes" id="UP000526408"/>
    </source>
</evidence>
<evidence type="ECO:0000256" key="5">
    <source>
        <dbReference type="ARBA" id="ARBA00022741"/>
    </source>
</evidence>
<keyword evidence="13" id="KW-1185">Reference proteome</keyword>
<dbReference type="GO" id="GO:0016020">
    <property type="term" value="C:membrane"/>
    <property type="evidence" value="ECO:0007669"/>
    <property type="project" value="InterPro"/>
</dbReference>
<dbReference type="PROSITE" id="PS00211">
    <property type="entry name" value="ABC_TRANSPORTER_1"/>
    <property type="match status" value="1"/>
</dbReference>
<keyword evidence="2" id="KW-1003">Cell membrane</keyword>
<feature type="domain" description="ABC transporter" evidence="10">
    <location>
        <begin position="3"/>
        <end position="234"/>
    </location>
</feature>
<keyword evidence="6 12" id="KW-0067">ATP-binding</keyword>
<keyword evidence="4" id="KW-0997">Cell inner membrane</keyword>
<dbReference type="Gene3D" id="2.40.50.100">
    <property type="match status" value="1"/>
</dbReference>
<dbReference type="InterPro" id="IPR003439">
    <property type="entry name" value="ABC_transporter-like_ATP-bd"/>
</dbReference>
<name>A0A7X6H338_9RHOB</name>
<evidence type="ECO:0000256" key="2">
    <source>
        <dbReference type="ARBA" id="ARBA00022475"/>
    </source>
</evidence>
<dbReference type="Gene3D" id="3.40.50.300">
    <property type="entry name" value="P-loop containing nucleotide triphosphate hydrolases"/>
    <property type="match status" value="1"/>
</dbReference>
<sequence>MSLSVEIAHRFEGLALDVAFDAPPGVTALIGRSGAGKTTVANVIAGLMRPDRARIALDGAVLVDTAAGLWPPPQARRVGYVFQEARLFPHLSVRQNLLYGARRRGRLREGQAELGPVTDLLGIAALLARRPGALSGGERQRVAIGRALLSGPRLLLLDEPLAALDPARKSEILPYLERLRDQSRLPILYVSHAMEEVARLATTVVALDAGRVVARGSAAEVLSDPGAVPALDPGTAGAVIEAVVEAQEADGLTRLAGAGGTLYLPRLDAAPGARVRLRIEAQDVLIARDRPAGLSALNLLPAQVLSVHPGRGPGALVRLRAGDAILLARVTQRSVAALGLAPGLPVHAVVKSLAVASGNIGTAG</sequence>
<dbReference type="PANTHER" id="PTHR43514">
    <property type="entry name" value="ABC TRANSPORTER I FAMILY MEMBER 10"/>
    <property type="match status" value="1"/>
</dbReference>
<feature type="domain" description="Mop" evidence="11">
    <location>
        <begin position="293"/>
        <end position="359"/>
    </location>
</feature>
<dbReference type="GO" id="GO:0140359">
    <property type="term" value="F:ABC-type transporter activity"/>
    <property type="evidence" value="ECO:0007669"/>
    <property type="project" value="InterPro"/>
</dbReference>